<keyword evidence="10 11" id="KW-0998">Cell outer membrane</keyword>
<keyword evidence="7" id="KW-0406">Ion transport</keyword>
<dbReference type="InterPro" id="IPR036942">
    <property type="entry name" value="Beta-barrel_TonB_sf"/>
</dbReference>
<dbReference type="PANTHER" id="PTHR32552">
    <property type="entry name" value="FERRICHROME IRON RECEPTOR-RELATED"/>
    <property type="match status" value="1"/>
</dbReference>
<dbReference type="InterPro" id="IPR012910">
    <property type="entry name" value="Plug_dom"/>
</dbReference>
<evidence type="ECO:0000259" key="14">
    <source>
        <dbReference type="Pfam" id="PF00593"/>
    </source>
</evidence>
<evidence type="ECO:0000256" key="3">
    <source>
        <dbReference type="ARBA" id="ARBA00022452"/>
    </source>
</evidence>
<sequence>MSCALTLSAHAQSAQTPAAADNKNGAPSTPGSAVQLKRVKVSAQRVQAQPPATLSTVIDGQTLEEERLYRFEDLSQAVTGIDIAAVDAMDTRVTIRGIGDGGGSEINIGMPSSVGLFQDGVYLSRPGMLSNDLLDIESASVLKGPQGMLYGFNTTGGAVDIRTRKPTFRPEFSISQSVGQRGYLQSRLMASGALSDSWAGRINLSRTEKGGYVTNVENGHKLGGSTSNGVRGQLLYQPNDAFNLRITGDYSNATNRPVMVLIDSHEVGGTDRFRARASALGVNVVKGRQVALDDESSNRVTQGGGAVEANWRLANGFNLHSLSSIRYFRILPKTADGLSIPLYRNSGADVRDRTWSQRFWLDSPKNGALDYTLGVDYWGENLDTFAHDYYYDGSQVTDWYGSTGNTGKFVQRFGALDDTLFSTYGRATWHATDTLDVTVGLRHTREKKEGSFRRINKNDFDSGLLEQTNNLPSAMVNLNWFATPNVVPYLTLGYGEKSGGLNISSGAAQKAGLDSLYIKPEKTRAAELGVKTHWLQRKVEWNTALFWSEVTDFQTTAYDEETLSSYLINAGKIRSRGVESQLALRPIDGLTVSLNGTLLDARYLNFTNARCPAEISLLAGAPSSCDLTGQRVFNSPRLSYNTRVRYEWETPYNLQAFVSGQWAWRSAAYGTVDNSEFTRKSAYGVLNLSTGLNGKQGGNGWHVSLWLKNALDKTYYRTTKSGDYGSAYGVLGEPRTFGVTFGYDFKG</sequence>
<keyword evidence="9 11" id="KW-0472">Membrane</keyword>
<evidence type="ECO:0000256" key="11">
    <source>
        <dbReference type="PROSITE-ProRule" id="PRU01360"/>
    </source>
</evidence>
<dbReference type="AlphaFoldDB" id="A0A2U1U1A8"/>
<name>A0A2U1U1A8_9GAMM</name>
<keyword evidence="8 12" id="KW-0798">TonB box</keyword>
<evidence type="ECO:0000313" key="17">
    <source>
        <dbReference type="Proteomes" id="UP000296159"/>
    </source>
</evidence>
<evidence type="ECO:0000256" key="4">
    <source>
        <dbReference type="ARBA" id="ARBA00022496"/>
    </source>
</evidence>
<dbReference type="Proteomes" id="UP000296159">
    <property type="component" value="Unassembled WGS sequence"/>
</dbReference>
<reference evidence="16 17" key="1">
    <citation type="submission" date="2018-04" db="EMBL/GenBank/DDBJ databases">
        <title>Brenneria corticis sp.nov.</title>
        <authorList>
            <person name="Li Y."/>
        </authorList>
    </citation>
    <scope>NUCLEOTIDE SEQUENCE [LARGE SCALE GENOMIC DNA]</scope>
    <source>
        <strain evidence="16 17">CFCC 11842</strain>
    </source>
</reference>
<dbReference type="InterPro" id="IPR000531">
    <property type="entry name" value="Beta-barrel_TonB"/>
</dbReference>
<evidence type="ECO:0000256" key="8">
    <source>
        <dbReference type="ARBA" id="ARBA00023077"/>
    </source>
</evidence>
<accession>A0A2U1U1A8</accession>
<evidence type="ECO:0000256" key="7">
    <source>
        <dbReference type="ARBA" id="ARBA00023065"/>
    </source>
</evidence>
<evidence type="ECO:0000256" key="12">
    <source>
        <dbReference type="RuleBase" id="RU003357"/>
    </source>
</evidence>
<feature type="region of interest" description="Disordered" evidence="13">
    <location>
        <begin position="13"/>
        <end position="32"/>
    </location>
</feature>
<dbReference type="GO" id="GO:0006826">
    <property type="term" value="P:iron ion transport"/>
    <property type="evidence" value="ECO:0007669"/>
    <property type="project" value="UniProtKB-KW"/>
</dbReference>
<evidence type="ECO:0000256" key="9">
    <source>
        <dbReference type="ARBA" id="ARBA00023136"/>
    </source>
</evidence>
<dbReference type="PROSITE" id="PS52016">
    <property type="entry name" value="TONB_DEPENDENT_REC_3"/>
    <property type="match status" value="1"/>
</dbReference>
<keyword evidence="16" id="KW-0675">Receptor</keyword>
<dbReference type="PANTHER" id="PTHR32552:SF81">
    <property type="entry name" value="TONB-DEPENDENT OUTER MEMBRANE RECEPTOR"/>
    <property type="match status" value="1"/>
</dbReference>
<evidence type="ECO:0000256" key="1">
    <source>
        <dbReference type="ARBA" id="ARBA00004571"/>
    </source>
</evidence>
<dbReference type="EMBL" id="QDKH01000011">
    <property type="protein sequence ID" value="PWC15435.1"/>
    <property type="molecule type" value="Genomic_DNA"/>
</dbReference>
<feature type="domain" description="TonB-dependent receptor-like beta-barrel" evidence="14">
    <location>
        <begin position="297"/>
        <end position="709"/>
    </location>
</feature>
<evidence type="ECO:0000256" key="6">
    <source>
        <dbReference type="ARBA" id="ARBA00023004"/>
    </source>
</evidence>
<comment type="subcellular location">
    <subcellularLocation>
        <location evidence="1 11">Cell outer membrane</location>
        <topology evidence="1 11">Multi-pass membrane protein</topology>
    </subcellularLocation>
</comment>
<dbReference type="Gene3D" id="2.40.170.20">
    <property type="entry name" value="TonB-dependent receptor, beta-barrel domain"/>
    <property type="match status" value="1"/>
</dbReference>
<keyword evidence="5 11" id="KW-0812">Transmembrane</keyword>
<gene>
    <name evidence="16" type="ORF">DDT56_11645</name>
</gene>
<protein>
    <submittedName>
        <fullName evidence="16">TonB-dependent receptor</fullName>
    </submittedName>
</protein>
<evidence type="ECO:0000259" key="15">
    <source>
        <dbReference type="Pfam" id="PF07715"/>
    </source>
</evidence>
<keyword evidence="3 11" id="KW-1134">Transmembrane beta strand</keyword>
<dbReference type="SUPFAM" id="SSF56935">
    <property type="entry name" value="Porins"/>
    <property type="match status" value="1"/>
</dbReference>
<evidence type="ECO:0000256" key="5">
    <source>
        <dbReference type="ARBA" id="ARBA00022692"/>
    </source>
</evidence>
<dbReference type="Pfam" id="PF07715">
    <property type="entry name" value="Plug"/>
    <property type="match status" value="1"/>
</dbReference>
<feature type="domain" description="TonB-dependent receptor plug" evidence="15">
    <location>
        <begin position="55"/>
        <end position="158"/>
    </location>
</feature>
<keyword evidence="2 11" id="KW-0813">Transport</keyword>
<comment type="similarity">
    <text evidence="11 12">Belongs to the TonB-dependent receptor family.</text>
</comment>
<evidence type="ECO:0000256" key="10">
    <source>
        <dbReference type="ARBA" id="ARBA00023237"/>
    </source>
</evidence>
<dbReference type="GO" id="GO:0009279">
    <property type="term" value="C:cell outer membrane"/>
    <property type="evidence" value="ECO:0007669"/>
    <property type="project" value="UniProtKB-SubCell"/>
</dbReference>
<dbReference type="InterPro" id="IPR039426">
    <property type="entry name" value="TonB-dep_rcpt-like"/>
</dbReference>
<dbReference type="Pfam" id="PF00593">
    <property type="entry name" value="TonB_dep_Rec_b-barrel"/>
    <property type="match status" value="1"/>
</dbReference>
<keyword evidence="17" id="KW-1185">Reference proteome</keyword>
<keyword evidence="4" id="KW-0410">Iron transport</keyword>
<organism evidence="16 17">
    <name type="scientific">Brenneria corticis</name>
    <dbReference type="NCBI Taxonomy" id="2173106"/>
    <lineage>
        <taxon>Bacteria</taxon>
        <taxon>Pseudomonadati</taxon>
        <taxon>Pseudomonadota</taxon>
        <taxon>Gammaproteobacteria</taxon>
        <taxon>Enterobacterales</taxon>
        <taxon>Pectobacteriaceae</taxon>
        <taxon>Brenneria</taxon>
    </lineage>
</organism>
<evidence type="ECO:0000313" key="16">
    <source>
        <dbReference type="EMBL" id="PWC15435.1"/>
    </source>
</evidence>
<comment type="caution">
    <text evidence="16">The sequence shown here is derived from an EMBL/GenBank/DDBJ whole genome shotgun (WGS) entry which is preliminary data.</text>
</comment>
<evidence type="ECO:0000256" key="13">
    <source>
        <dbReference type="SAM" id="MobiDB-lite"/>
    </source>
</evidence>
<proteinExistence type="inferred from homology"/>
<keyword evidence="6" id="KW-0408">Iron</keyword>
<evidence type="ECO:0000256" key="2">
    <source>
        <dbReference type="ARBA" id="ARBA00022448"/>
    </source>
</evidence>